<evidence type="ECO:0000313" key="3">
    <source>
        <dbReference type="Proteomes" id="UP000287996"/>
    </source>
</evidence>
<name>A0A432ZQ28_9GAMM</name>
<dbReference type="SUPFAM" id="SSF55729">
    <property type="entry name" value="Acyl-CoA N-acyltransferases (Nat)"/>
    <property type="match status" value="1"/>
</dbReference>
<dbReference type="AlphaFoldDB" id="A0A432ZQ28"/>
<dbReference type="Proteomes" id="UP000287996">
    <property type="component" value="Unassembled WGS sequence"/>
</dbReference>
<dbReference type="EMBL" id="PIQH01000007">
    <property type="protein sequence ID" value="RUO79983.1"/>
    <property type="molecule type" value="Genomic_DNA"/>
</dbReference>
<comment type="caution">
    <text evidence="2">The sequence shown here is derived from an EMBL/GenBank/DDBJ whole genome shotgun (WGS) entry which is preliminary data.</text>
</comment>
<dbReference type="PROSITE" id="PS51186">
    <property type="entry name" value="GNAT"/>
    <property type="match status" value="1"/>
</dbReference>
<keyword evidence="3" id="KW-1185">Reference proteome</keyword>
<accession>A0A432ZQ28</accession>
<keyword evidence="2" id="KW-0808">Transferase</keyword>
<dbReference type="RefSeq" id="WP_126842159.1">
    <property type="nucleotide sequence ID" value="NZ_PIQH01000007.1"/>
</dbReference>
<dbReference type="InterPro" id="IPR000182">
    <property type="entry name" value="GNAT_dom"/>
</dbReference>
<protein>
    <submittedName>
        <fullName evidence="2">N-acetyltransferase</fullName>
    </submittedName>
</protein>
<dbReference type="PANTHER" id="PTHR43415:SF3">
    <property type="entry name" value="GNAT-FAMILY ACETYLTRANSFERASE"/>
    <property type="match status" value="1"/>
</dbReference>
<dbReference type="Pfam" id="PF00583">
    <property type="entry name" value="Acetyltransf_1"/>
    <property type="match status" value="1"/>
</dbReference>
<proteinExistence type="predicted"/>
<reference evidence="2 3" key="1">
    <citation type="journal article" date="2011" name="Front. Microbiol.">
        <title>Genomic signatures of strain selection and enhancement in Bacillus atrophaeus var. globigii, a historical biowarfare simulant.</title>
        <authorList>
            <person name="Gibbons H.S."/>
            <person name="Broomall S.M."/>
            <person name="McNew L.A."/>
            <person name="Daligault H."/>
            <person name="Chapman C."/>
            <person name="Bruce D."/>
            <person name="Karavis M."/>
            <person name="Krepps M."/>
            <person name="McGregor P.A."/>
            <person name="Hong C."/>
            <person name="Park K.H."/>
            <person name="Akmal A."/>
            <person name="Feldman A."/>
            <person name="Lin J.S."/>
            <person name="Chang W.E."/>
            <person name="Higgs B.W."/>
            <person name="Demirev P."/>
            <person name="Lindquist J."/>
            <person name="Liem A."/>
            <person name="Fochler E."/>
            <person name="Read T.D."/>
            <person name="Tapia R."/>
            <person name="Johnson S."/>
            <person name="Bishop-Lilly K.A."/>
            <person name="Detter C."/>
            <person name="Han C."/>
            <person name="Sozhamannan S."/>
            <person name="Rosenzweig C.N."/>
            <person name="Skowronski E.W."/>
        </authorList>
    </citation>
    <scope>NUCLEOTIDE SEQUENCE [LARGE SCALE GENOMIC DNA]</scope>
    <source>
        <strain evidence="2 3">CC-PW-9</strain>
    </source>
</reference>
<dbReference type="CDD" id="cd04301">
    <property type="entry name" value="NAT_SF"/>
    <property type="match status" value="1"/>
</dbReference>
<sequence length="152" mass="16948">MSYRLAPATLDTLQQALEWAKDSQTFKFWFGPNIALGTSADAIWEKIQGDERPSYAFYAGDELVGFGQAYHKVDDAIHIACLIVNAEFRGKGVGKAFVQALMEVAFAEPQVNTITLNVYPDNTPARKLYERLGYQVAGEDRGMVAMRLPRPE</sequence>
<evidence type="ECO:0000259" key="1">
    <source>
        <dbReference type="PROSITE" id="PS51186"/>
    </source>
</evidence>
<evidence type="ECO:0000313" key="2">
    <source>
        <dbReference type="EMBL" id="RUO79983.1"/>
    </source>
</evidence>
<dbReference type="Gene3D" id="3.40.630.30">
    <property type="match status" value="1"/>
</dbReference>
<organism evidence="2 3">
    <name type="scientific">Idiomarina tyrosinivorans</name>
    <dbReference type="NCBI Taxonomy" id="1445662"/>
    <lineage>
        <taxon>Bacteria</taxon>
        <taxon>Pseudomonadati</taxon>
        <taxon>Pseudomonadota</taxon>
        <taxon>Gammaproteobacteria</taxon>
        <taxon>Alteromonadales</taxon>
        <taxon>Idiomarinaceae</taxon>
        <taxon>Idiomarina</taxon>
    </lineage>
</organism>
<dbReference type="GO" id="GO:0016747">
    <property type="term" value="F:acyltransferase activity, transferring groups other than amino-acyl groups"/>
    <property type="evidence" value="ECO:0007669"/>
    <property type="project" value="InterPro"/>
</dbReference>
<gene>
    <name evidence="2" type="ORF">CWI84_08460</name>
</gene>
<dbReference type="PANTHER" id="PTHR43415">
    <property type="entry name" value="SPERMIDINE N(1)-ACETYLTRANSFERASE"/>
    <property type="match status" value="1"/>
</dbReference>
<dbReference type="OrthoDB" id="326501at2"/>
<feature type="domain" description="N-acetyltransferase" evidence="1">
    <location>
        <begin position="3"/>
        <end position="151"/>
    </location>
</feature>
<dbReference type="InterPro" id="IPR016181">
    <property type="entry name" value="Acyl_CoA_acyltransferase"/>
</dbReference>